<dbReference type="AlphaFoldDB" id="A0A2A9FDH9"/>
<name>A0A2A9FDH9_9PSEU</name>
<evidence type="ECO:0000313" key="2">
    <source>
        <dbReference type="Proteomes" id="UP000243542"/>
    </source>
</evidence>
<keyword evidence="2" id="KW-1185">Reference proteome</keyword>
<reference evidence="1 2" key="1">
    <citation type="submission" date="2017-10" db="EMBL/GenBank/DDBJ databases">
        <title>Sequencing the genomes of 1000 actinobacteria strains.</title>
        <authorList>
            <person name="Klenk H.-P."/>
        </authorList>
    </citation>
    <scope>NUCLEOTIDE SEQUENCE [LARGE SCALE GENOMIC DNA]</scope>
    <source>
        <strain evidence="1 2">DSM 46092</strain>
    </source>
</reference>
<comment type="caution">
    <text evidence="1">The sequence shown here is derived from an EMBL/GenBank/DDBJ whole genome shotgun (WGS) entry which is preliminary data.</text>
</comment>
<proteinExistence type="predicted"/>
<dbReference type="EMBL" id="PDJK01000002">
    <property type="protein sequence ID" value="PFG49228.1"/>
    <property type="molecule type" value="Genomic_DNA"/>
</dbReference>
<sequence>MAGHLLDAAYCRLGYFSRVSTIGPPRTLSACVSTERPRRSTATWCSGGCKDLTTVNVRGTGFFVINDAGLCHDQRIVVDASKVFAA</sequence>
<protein>
    <submittedName>
        <fullName evidence="1">Uncharacterized protein</fullName>
    </submittedName>
</protein>
<evidence type="ECO:0000313" key="1">
    <source>
        <dbReference type="EMBL" id="PFG49228.1"/>
    </source>
</evidence>
<gene>
    <name evidence="1" type="ORF">ATK36_4368</name>
</gene>
<accession>A0A2A9FDH9</accession>
<organism evidence="1 2">
    <name type="scientific">Amycolatopsis sulphurea</name>
    <dbReference type="NCBI Taxonomy" id="76022"/>
    <lineage>
        <taxon>Bacteria</taxon>
        <taxon>Bacillati</taxon>
        <taxon>Actinomycetota</taxon>
        <taxon>Actinomycetes</taxon>
        <taxon>Pseudonocardiales</taxon>
        <taxon>Pseudonocardiaceae</taxon>
        <taxon>Amycolatopsis</taxon>
    </lineage>
</organism>
<dbReference type="Proteomes" id="UP000243542">
    <property type="component" value="Unassembled WGS sequence"/>
</dbReference>